<dbReference type="PANTHER" id="PTHR46558">
    <property type="entry name" value="TRACRIPTIONAL REGULATORY PROTEIN-RELATED-RELATED"/>
    <property type="match status" value="1"/>
</dbReference>
<dbReference type="EMBL" id="CP118868">
    <property type="protein sequence ID" value="WEG35055.1"/>
    <property type="molecule type" value="Genomic_DNA"/>
</dbReference>
<reference evidence="3 4" key="1">
    <citation type="submission" date="2023-02" db="EMBL/GenBank/DDBJ databases">
        <title>Novel Oscillospiraceae bacterial genomes.</title>
        <authorList>
            <person name="Srinivasan S."/>
            <person name="Austin M.N."/>
            <person name="Fiedler T.L."/>
            <person name="Strenk S.M."/>
            <person name="Agnew K.J."/>
            <person name="Nagana Gowda G.A."/>
            <person name="Raftery D."/>
            <person name="Beamer M.A."/>
            <person name="Achilles S.L."/>
            <person name="Wiesenfeld H.C."/>
            <person name="Fredricks D.N."/>
            <person name="Hillier S.L."/>
        </authorList>
    </citation>
    <scope>NUCLEOTIDE SEQUENCE [LARGE SCALE GENOMIC DNA]</scope>
    <source>
        <strain evidence="3 4">CHIC02 1186E3-8</strain>
    </source>
</reference>
<dbReference type="PANTHER" id="PTHR46558:SF11">
    <property type="entry name" value="HTH-TYPE TRANSCRIPTIONAL REGULATOR XRE"/>
    <property type="match status" value="1"/>
</dbReference>
<dbReference type="SUPFAM" id="SSF47413">
    <property type="entry name" value="lambda repressor-like DNA-binding domains"/>
    <property type="match status" value="1"/>
</dbReference>
<evidence type="ECO:0000256" key="1">
    <source>
        <dbReference type="ARBA" id="ARBA00023125"/>
    </source>
</evidence>
<sequence>MNFGEKLKKLRAERHIKQEDLAELLGVSVRSLSNYENGLRFPKHKETYEKLAQIFQVDYNYLLDEQSNFVHQVYRESGKQAKDDAYALLNSLTSLFVGGKLNADERDEIMRLLQAAYWQAKEQEKSSK</sequence>
<organism evidence="3 4">
    <name type="scientific">Amygdalobacter indicium</name>
    <dbReference type="NCBI Taxonomy" id="3029272"/>
    <lineage>
        <taxon>Bacteria</taxon>
        <taxon>Bacillati</taxon>
        <taxon>Bacillota</taxon>
        <taxon>Clostridia</taxon>
        <taxon>Eubacteriales</taxon>
        <taxon>Oscillospiraceae</taxon>
        <taxon>Amygdalobacter</taxon>
    </lineage>
</organism>
<dbReference type="Proteomes" id="UP001220478">
    <property type="component" value="Chromosome"/>
</dbReference>
<dbReference type="PROSITE" id="PS50943">
    <property type="entry name" value="HTH_CROC1"/>
    <property type="match status" value="1"/>
</dbReference>
<keyword evidence="4" id="KW-1185">Reference proteome</keyword>
<feature type="domain" description="HTH cro/C1-type" evidence="2">
    <location>
        <begin position="7"/>
        <end position="62"/>
    </location>
</feature>
<proteinExistence type="predicted"/>
<evidence type="ECO:0000313" key="4">
    <source>
        <dbReference type="Proteomes" id="UP001220478"/>
    </source>
</evidence>
<name>A0ABY8C7K5_9FIRM</name>
<dbReference type="CDD" id="cd00093">
    <property type="entry name" value="HTH_XRE"/>
    <property type="match status" value="1"/>
</dbReference>
<dbReference type="RefSeq" id="WP_315571084.1">
    <property type="nucleotide sequence ID" value="NZ_CP118868.1"/>
</dbReference>
<gene>
    <name evidence="3" type="ORF">PYS61_03690</name>
</gene>
<protein>
    <submittedName>
        <fullName evidence="3">Helix-turn-helix transcriptional regulator</fullName>
    </submittedName>
</protein>
<evidence type="ECO:0000259" key="2">
    <source>
        <dbReference type="PROSITE" id="PS50943"/>
    </source>
</evidence>
<keyword evidence="1" id="KW-0238">DNA-binding</keyword>
<accession>A0ABY8C7K5</accession>
<dbReference type="InterPro" id="IPR010982">
    <property type="entry name" value="Lambda_DNA-bd_dom_sf"/>
</dbReference>
<dbReference type="SMART" id="SM00530">
    <property type="entry name" value="HTH_XRE"/>
    <property type="match status" value="1"/>
</dbReference>
<dbReference type="InterPro" id="IPR001387">
    <property type="entry name" value="Cro/C1-type_HTH"/>
</dbReference>
<dbReference type="Pfam" id="PF12844">
    <property type="entry name" value="HTH_19"/>
    <property type="match status" value="1"/>
</dbReference>
<evidence type="ECO:0000313" key="3">
    <source>
        <dbReference type="EMBL" id="WEG35055.1"/>
    </source>
</evidence>
<dbReference type="Gene3D" id="1.10.260.40">
    <property type="entry name" value="lambda repressor-like DNA-binding domains"/>
    <property type="match status" value="1"/>
</dbReference>